<dbReference type="OrthoDB" id="9807580at2"/>
<name>E8LII0_SUCHY</name>
<comment type="caution">
    <text evidence="2">The sequence shown here is derived from an EMBL/GenBank/DDBJ whole genome shotgun (WGS) entry which is preliminary data.</text>
</comment>
<dbReference type="PANTHER" id="PTHR11626">
    <property type="entry name" value="FARNESYL-DIPHOSPHATE FARNESYLTRANSFERASE"/>
    <property type="match status" value="1"/>
</dbReference>
<sequence length="341" mass="38689">MPEIQAMSLEKQQDHLQKVSRTFALTIPLLPPDLRDYVGNAYLLCRIADTLEDDPKADAVQKIVWLKDFAFLAFNGFQNEALLISLRDKALLLVKDGAKEAEYALLEDMIEVINRTLSFPRMQIDILSRGVGVLASGMADKIAETKINSEDDVDDYCYMVAGVVGELLASLFFNITVKSSSPRMDVMAKAVSFGEGLQLTNILKDRYEDSTRNVSFLPRVAEDKRKDEIDFYIKKTMGHLDDALDFVLSVPAKEKGIRLFCYFNVAMAIMTLKKIAKNPFGKSSDLKISRSDVKRLAALCRFAVGSDFLLKMLHRHLSCRMQRQRQDVKKLYAKVSRWHML</sequence>
<dbReference type="InterPro" id="IPR044844">
    <property type="entry name" value="Trans_IPPS_euk-type"/>
</dbReference>
<dbReference type="GO" id="GO:0045338">
    <property type="term" value="P:farnesyl diphosphate metabolic process"/>
    <property type="evidence" value="ECO:0007669"/>
    <property type="project" value="InterPro"/>
</dbReference>
<proteinExistence type="predicted"/>
<evidence type="ECO:0000256" key="1">
    <source>
        <dbReference type="ARBA" id="ARBA00022679"/>
    </source>
</evidence>
<dbReference type="STRING" id="762983.HMPREF9444_00498"/>
<dbReference type="RefSeq" id="WP_009142718.1">
    <property type="nucleotide sequence ID" value="NZ_GL830961.1"/>
</dbReference>
<dbReference type="HOGENOM" id="CLU_031981_1_0_6"/>
<keyword evidence="1" id="KW-0808">Transferase</keyword>
<dbReference type="SFLD" id="SFLDS00005">
    <property type="entry name" value="Isoprenoid_Synthase_Type_I"/>
    <property type="match status" value="1"/>
</dbReference>
<dbReference type="Proteomes" id="UP000018458">
    <property type="component" value="Unassembled WGS sequence"/>
</dbReference>
<dbReference type="InterPro" id="IPR002060">
    <property type="entry name" value="Squ/phyt_synthse"/>
</dbReference>
<reference evidence="2 3" key="1">
    <citation type="submission" date="2011-01" db="EMBL/GenBank/DDBJ databases">
        <authorList>
            <person name="Weinstock G."/>
            <person name="Sodergren E."/>
            <person name="Clifton S."/>
            <person name="Fulton L."/>
            <person name="Fulton B."/>
            <person name="Courtney L."/>
            <person name="Fronick C."/>
            <person name="Harrison M."/>
            <person name="Strong C."/>
            <person name="Farmer C."/>
            <person name="Delahaunty K."/>
            <person name="Markovic C."/>
            <person name="Hall O."/>
            <person name="Minx P."/>
            <person name="Tomlinson C."/>
            <person name="Mitreva M."/>
            <person name="Hou S."/>
            <person name="Chen J."/>
            <person name="Wollam A."/>
            <person name="Pepin K.H."/>
            <person name="Johnson M."/>
            <person name="Bhonagiri V."/>
            <person name="Zhang X."/>
            <person name="Suruliraj S."/>
            <person name="Warren W."/>
            <person name="Chinwalla A."/>
            <person name="Mardis E.R."/>
            <person name="Wilson R.K."/>
        </authorList>
    </citation>
    <scope>NUCLEOTIDE SEQUENCE [LARGE SCALE GENOMIC DNA]</scope>
    <source>
        <strain evidence="3">DSM 22608 / JCM 16073 / KCTC 15190 / YIT 12066</strain>
    </source>
</reference>
<dbReference type="Gene3D" id="1.10.600.10">
    <property type="entry name" value="Farnesyl Diphosphate Synthase"/>
    <property type="match status" value="1"/>
</dbReference>
<organism evidence="2 3">
    <name type="scientific">Succinatimonas hippei (strain DSM 22608 / JCM 16073 / KCTC 15190 / YIT 12066)</name>
    <dbReference type="NCBI Taxonomy" id="762983"/>
    <lineage>
        <taxon>Bacteria</taxon>
        <taxon>Pseudomonadati</taxon>
        <taxon>Pseudomonadota</taxon>
        <taxon>Gammaproteobacteria</taxon>
        <taxon>Aeromonadales</taxon>
        <taxon>Succinivibrionaceae</taxon>
        <taxon>Succinatimonas</taxon>
    </lineage>
</organism>
<dbReference type="Pfam" id="PF00494">
    <property type="entry name" value="SQS_PSY"/>
    <property type="match status" value="1"/>
</dbReference>
<dbReference type="InterPro" id="IPR019845">
    <property type="entry name" value="Squalene/phytoene_synthase_CS"/>
</dbReference>
<dbReference type="AlphaFoldDB" id="E8LII0"/>
<dbReference type="InterPro" id="IPR008949">
    <property type="entry name" value="Isoprenoid_synthase_dom_sf"/>
</dbReference>
<evidence type="ECO:0000313" key="2">
    <source>
        <dbReference type="EMBL" id="EFY07668.1"/>
    </source>
</evidence>
<dbReference type="eggNOG" id="COG1562">
    <property type="taxonomic scope" value="Bacteria"/>
</dbReference>
<gene>
    <name evidence="2" type="ORF">HMPREF9444_00498</name>
</gene>
<keyword evidence="3" id="KW-1185">Reference proteome</keyword>
<dbReference type="PROSITE" id="PS01044">
    <property type="entry name" value="SQUALEN_PHYTOEN_SYN_1"/>
    <property type="match status" value="1"/>
</dbReference>
<dbReference type="SUPFAM" id="SSF48576">
    <property type="entry name" value="Terpenoid synthases"/>
    <property type="match status" value="1"/>
</dbReference>
<dbReference type="GO" id="GO:0051996">
    <property type="term" value="F:squalene synthase [NAD(P)H] activity"/>
    <property type="evidence" value="ECO:0007669"/>
    <property type="project" value="InterPro"/>
</dbReference>
<dbReference type="PANTHER" id="PTHR11626:SF2">
    <property type="entry name" value="SQUALENE SYNTHASE"/>
    <property type="match status" value="1"/>
</dbReference>
<evidence type="ECO:0000313" key="3">
    <source>
        <dbReference type="Proteomes" id="UP000018458"/>
    </source>
</evidence>
<accession>E8LII0</accession>
<dbReference type="SFLD" id="SFLDG01018">
    <property type="entry name" value="Squalene/Phytoene_Synthase_Lik"/>
    <property type="match status" value="1"/>
</dbReference>
<dbReference type="EMBL" id="AEVO01000023">
    <property type="protein sequence ID" value="EFY07668.1"/>
    <property type="molecule type" value="Genomic_DNA"/>
</dbReference>
<protein>
    <submittedName>
        <fullName evidence="2">Phytoene/squalene synthetase</fullName>
    </submittedName>
</protein>